<sequence length="312" mass="35422">MEADPIIDWKLKTEINTINIVIVGRTGSGKSATGNSILKREAFLTGGGVVAVTCSSELRGTILNDGRIVNVIDTPGLFDSSTSAEVISEEIVKCINLAKDGIHVVLMVFSLQSRFITEEKVSIEIMKSIFGDKIVDYIIIVLTHGDFLESQKKSLKDYITHFPESMRNIIQSFKNRVIVLDNTTKDMIKREKQVKELLSLVEYVIVDNGGQSYSNKFFAELKEAKEGCSKEKLSDDVKKHLTERVDETGKSYMERFLKEQVEQLEAKLRDERLGRESQGEEIRKLKEDLNVTRRQYEEIKKRKAKGHRCSIL</sequence>
<protein>
    <submittedName>
        <fullName evidence="6">Protein AIG1</fullName>
    </submittedName>
</protein>
<feature type="coiled-coil region" evidence="4">
    <location>
        <begin position="254"/>
        <end position="302"/>
    </location>
</feature>
<keyword evidence="7" id="KW-1185">Reference proteome</keyword>
<keyword evidence="2" id="KW-0547">Nucleotide-binding</keyword>
<evidence type="ECO:0000256" key="3">
    <source>
        <dbReference type="ARBA" id="ARBA00023134"/>
    </source>
</evidence>
<dbReference type="InterPro" id="IPR045058">
    <property type="entry name" value="GIMA/IAN/Toc"/>
</dbReference>
<evidence type="ECO:0000313" key="7">
    <source>
        <dbReference type="Proteomes" id="UP000233837"/>
    </source>
</evidence>
<dbReference type="SUPFAM" id="SSF52540">
    <property type="entry name" value="P-loop containing nucleoside triphosphate hydrolases"/>
    <property type="match status" value="1"/>
</dbReference>
<reference evidence="6 7" key="2">
    <citation type="journal article" date="2017" name="Nature">
        <title>The Apostasia genome and the evolution of orchids.</title>
        <authorList>
            <person name="Zhang G.Q."/>
            <person name="Liu K.W."/>
            <person name="Li Z."/>
            <person name="Lohaus R."/>
            <person name="Hsiao Y.Y."/>
            <person name="Niu S.C."/>
            <person name="Wang J.Y."/>
            <person name="Lin Y.C."/>
            <person name="Xu Q."/>
            <person name="Chen L.J."/>
            <person name="Yoshida K."/>
            <person name="Fujiwara S."/>
            <person name="Wang Z.W."/>
            <person name="Zhang Y.Q."/>
            <person name="Mitsuda N."/>
            <person name="Wang M."/>
            <person name="Liu G.H."/>
            <person name="Pecoraro L."/>
            <person name="Huang H.X."/>
            <person name="Xiao X.J."/>
            <person name="Lin M."/>
            <person name="Wu X.Y."/>
            <person name="Wu W.L."/>
            <person name="Chen Y.Y."/>
            <person name="Chang S.B."/>
            <person name="Sakamoto S."/>
            <person name="Ohme-Takagi M."/>
            <person name="Yagi M."/>
            <person name="Zeng S.J."/>
            <person name="Shen C.Y."/>
            <person name="Yeh C.M."/>
            <person name="Luo Y.B."/>
            <person name="Tsai W.C."/>
            <person name="Van de Peer Y."/>
            <person name="Liu Z.J."/>
        </authorList>
    </citation>
    <scope>NUCLEOTIDE SEQUENCE [LARGE SCALE GENOMIC DNA]</scope>
    <source>
        <tissue evidence="6">The whole plant</tissue>
    </source>
</reference>
<dbReference type="PROSITE" id="PS51720">
    <property type="entry name" value="G_AIG1"/>
    <property type="match status" value="1"/>
</dbReference>
<dbReference type="STRING" id="906689.A0A2I0X6Z7"/>
<dbReference type="Gene3D" id="3.40.50.300">
    <property type="entry name" value="P-loop containing nucleotide triphosphate hydrolases"/>
    <property type="match status" value="1"/>
</dbReference>
<proteinExistence type="inferred from homology"/>
<dbReference type="GO" id="GO:0005525">
    <property type="term" value="F:GTP binding"/>
    <property type="evidence" value="ECO:0007669"/>
    <property type="project" value="UniProtKB-KW"/>
</dbReference>
<dbReference type="InterPro" id="IPR006703">
    <property type="entry name" value="G_AIG1"/>
</dbReference>
<dbReference type="FunFam" id="3.40.50.300:FF:000840">
    <property type="entry name" value="Immune-associated nucleotide-binding protein 9"/>
    <property type="match status" value="1"/>
</dbReference>
<evidence type="ECO:0000256" key="1">
    <source>
        <dbReference type="ARBA" id="ARBA00008535"/>
    </source>
</evidence>
<dbReference type="Pfam" id="PF04548">
    <property type="entry name" value="AIG1"/>
    <property type="match status" value="1"/>
</dbReference>
<evidence type="ECO:0000256" key="4">
    <source>
        <dbReference type="SAM" id="Coils"/>
    </source>
</evidence>
<gene>
    <name evidence="6" type="primary">AIG1</name>
    <name evidence="6" type="ORF">MA16_Dca010080</name>
</gene>
<dbReference type="PANTHER" id="PTHR10903">
    <property type="entry name" value="GTPASE, IMAP FAMILY MEMBER-RELATED"/>
    <property type="match status" value="1"/>
</dbReference>
<name>A0A2I0X6Z7_9ASPA</name>
<accession>A0A2I0X6Z7</accession>
<dbReference type="SMR" id="A0A2I0X6Z7"/>
<feature type="domain" description="AIG1-type G" evidence="5">
    <location>
        <begin position="15"/>
        <end position="222"/>
    </location>
</feature>
<organism evidence="6 7">
    <name type="scientific">Dendrobium catenatum</name>
    <dbReference type="NCBI Taxonomy" id="906689"/>
    <lineage>
        <taxon>Eukaryota</taxon>
        <taxon>Viridiplantae</taxon>
        <taxon>Streptophyta</taxon>
        <taxon>Embryophyta</taxon>
        <taxon>Tracheophyta</taxon>
        <taxon>Spermatophyta</taxon>
        <taxon>Magnoliopsida</taxon>
        <taxon>Liliopsida</taxon>
        <taxon>Asparagales</taxon>
        <taxon>Orchidaceae</taxon>
        <taxon>Epidendroideae</taxon>
        <taxon>Malaxideae</taxon>
        <taxon>Dendrobiinae</taxon>
        <taxon>Dendrobium</taxon>
    </lineage>
</organism>
<dbReference type="AlphaFoldDB" id="A0A2I0X6Z7"/>
<dbReference type="PANTHER" id="PTHR10903:SF184">
    <property type="entry name" value="GTP-BINDING PROTEIN A"/>
    <property type="match status" value="1"/>
</dbReference>
<reference evidence="6 7" key="1">
    <citation type="journal article" date="2016" name="Sci. Rep.">
        <title>The Dendrobium catenatum Lindl. genome sequence provides insights into polysaccharide synthase, floral development and adaptive evolution.</title>
        <authorList>
            <person name="Zhang G.Q."/>
            <person name="Xu Q."/>
            <person name="Bian C."/>
            <person name="Tsai W.C."/>
            <person name="Yeh C.M."/>
            <person name="Liu K.W."/>
            <person name="Yoshida K."/>
            <person name="Zhang L.S."/>
            <person name="Chang S.B."/>
            <person name="Chen F."/>
            <person name="Shi Y."/>
            <person name="Su Y.Y."/>
            <person name="Zhang Y.Q."/>
            <person name="Chen L.J."/>
            <person name="Yin Y."/>
            <person name="Lin M."/>
            <person name="Huang H."/>
            <person name="Deng H."/>
            <person name="Wang Z.W."/>
            <person name="Zhu S.L."/>
            <person name="Zhao X."/>
            <person name="Deng C."/>
            <person name="Niu S.C."/>
            <person name="Huang J."/>
            <person name="Wang M."/>
            <person name="Liu G.H."/>
            <person name="Yang H.J."/>
            <person name="Xiao X.J."/>
            <person name="Hsiao Y.Y."/>
            <person name="Wu W.L."/>
            <person name="Chen Y.Y."/>
            <person name="Mitsuda N."/>
            <person name="Ohme-Takagi M."/>
            <person name="Luo Y.B."/>
            <person name="Van de Peer Y."/>
            <person name="Liu Z.J."/>
        </authorList>
    </citation>
    <scope>NUCLEOTIDE SEQUENCE [LARGE SCALE GENOMIC DNA]</scope>
    <source>
        <tissue evidence="6">The whole plant</tissue>
    </source>
</reference>
<evidence type="ECO:0000313" key="6">
    <source>
        <dbReference type="EMBL" id="PKU83687.1"/>
    </source>
</evidence>
<comment type="similarity">
    <text evidence="1">Belongs to the TRAFAC class TrmE-Era-EngA-EngB-Septin-like GTPase superfamily. AIG1/Toc34/Toc159-like paraseptin GTPase family. IAN subfamily.</text>
</comment>
<dbReference type="InterPro" id="IPR027417">
    <property type="entry name" value="P-loop_NTPase"/>
</dbReference>
<dbReference type="Proteomes" id="UP000233837">
    <property type="component" value="Unassembled WGS sequence"/>
</dbReference>
<keyword evidence="4" id="KW-0175">Coiled coil</keyword>
<evidence type="ECO:0000256" key="2">
    <source>
        <dbReference type="ARBA" id="ARBA00022741"/>
    </source>
</evidence>
<dbReference type="EMBL" id="KZ502085">
    <property type="protein sequence ID" value="PKU83687.1"/>
    <property type="molecule type" value="Genomic_DNA"/>
</dbReference>
<dbReference type="OrthoDB" id="8954335at2759"/>
<evidence type="ECO:0000259" key="5">
    <source>
        <dbReference type="PROSITE" id="PS51720"/>
    </source>
</evidence>
<keyword evidence="3" id="KW-0342">GTP-binding</keyword>